<keyword evidence="8" id="KW-1185">Reference proteome</keyword>
<evidence type="ECO:0000256" key="3">
    <source>
        <dbReference type="ARBA" id="ARBA00022448"/>
    </source>
</evidence>
<feature type="signal peptide" evidence="6">
    <location>
        <begin position="1"/>
        <end position="32"/>
    </location>
</feature>
<evidence type="ECO:0000256" key="6">
    <source>
        <dbReference type="SAM" id="SignalP"/>
    </source>
</evidence>
<dbReference type="EMBL" id="FNAH01000003">
    <property type="protein sequence ID" value="SDE02502.1"/>
    <property type="molecule type" value="Genomic_DNA"/>
</dbReference>
<evidence type="ECO:0000313" key="8">
    <source>
        <dbReference type="Proteomes" id="UP000199344"/>
    </source>
</evidence>
<dbReference type="GO" id="GO:0015888">
    <property type="term" value="P:thiamine transport"/>
    <property type="evidence" value="ECO:0007669"/>
    <property type="project" value="TreeGrafter"/>
</dbReference>
<keyword evidence="4 6" id="KW-0732">Signal</keyword>
<evidence type="ECO:0000256" key="4">
    <source>
        <dbReference type="ARBA" id="ARBA00022729"/>
    </source>
</evidence>
<dbReference type="SUPFAM" id="SSF53850">
    <property type="entry name" value="Periplasmic binding protein-like II"/>
    <property type="match status" value="1"/>
</dbReference>
<gene>
    <name evidence="7" type="ORF">SAMN05421538_103276</name>
</gene>
<dbReference type="STRING" id="591205.SAMN05421538_103276"/>
<evidence type="ECO:0000256" key="5">
    <source>
        <dbReference type="ARBA" id="ARBA00022764"/>
    </source>
</evidence>
<name>A0A1G6ZJA8_9RHOB</name>
<dbReference type="GO" id="GO:0030975">
    <property type="term" value="F:thiamine binding"/>
    <property type="evidence" value="ECO:0007669"/>
    <property type="project" value="TreeGrafter"/>
</dbReference>
<dbReference type="Proteomes" id="UP000199344">
    <property type="component" value="Unassembled WGS sequence"/>
</dbReference>
<feature type="chain" id="PRO_5011695253" evidence="6">
    <location>
        <begin position="33"/>
        <end position="377"/>
    </location>
</feature>
<protein>
    <submittedName>
        <fullName evidence="7">Putative spermidine/putrescine transport system substrate-binding protein</fullName>
    </submittedName>
</protein>
<dbReference type="PANTHER" id="PTHR30006">
    <property type="entry name" value="THIAMINE-BINDING PERIPLASMIC PROTEIN-RELATED"/>
    <property type="match status" value="1"/>
</dbReference>
<comment type="similarity">
    <text evidence="2">Belongs to the bacterial solute-binding protein 1 family.</text>
</comment>
<dbReference type="GO" id="GO:0030288">
    <property type="term" value="C:outer membrane-bounded periplasmic space"/>
    <property type="evidence" value="ECO:0007669"/>
    <property type="project" value="TreeGrafter"/>
</dbReference>
<dbReference type="AlphaFoldDB" id="A0A1G6ZJA8"/>
<reference evidence="7 8" key="1">
    <citation type="submission" date="2016-10" db="EMBL/GenBank/DDBJ databases">
        <authorList>
            <person name="de Groot N.N."/>
        </authorList>
    </citation>
    <scope>NUCLEOTIDE SEQUENCE [LARGE SCALE GENOMIC DNA]</scope>
    <source>
        <strain evidence="7 8">DSM 22220</strain>
    </source>
</reference>
<accession>A0A1G6ZJA8</accession>
<dbReference type="PANTHER" id="PTHR30006:SF3">
    <property type="entry name" value="THIAMINE-BINDING PERIPLASMIC PROTEIN"/>
    <property type="match status" value="1"/>
</dbReference>
<evidence type="ECO:0000256" key="2">
    <source>
        <dbReference type="ARBA" id="ARBA00008520"/>
    </source>
</evidence>
<sequence>MELKAKAGMSRRAFGLLGAAGIALSAAGTAAAQELKGEGEVVVAHWGGIDGAAVESLLPQFTEDTGISVVGVEVGDADYGPKLVLQQRTGNAEWDVALGMLVDHFQAVDQDGMFAPLDTSRWAPEVVAAYQDADLLGANWAAGPSEGLWLLYGDALADNPPTSWADFFDLEKYPGNRGMSAGGAGILANVQYALIADGVSPDALYPLDVDRALEKLSTIRDNLVLWEASPKGIEALVAGDVVMDWAFGPSVFRALDAGQPIHMAIEGLQTAVDRTRDAVLANGANQDNAQIFLTWWKQPEIQAAYAEATKGGLIVPIDSVIEKVDPALQGSLPFSSEYADDAFFFLDDPWYNDIDPDTGKTNLDGVIAAFTAWRIGL</sequence>
<comment type="subcellular location">
    <subcellularLocation>
        <location evidence="1">Periplasm</location>
    </subcellularLocation>
</comment>
<organism evidence="7 8">
    <name type="scientific">Paracoccus isoporae</name>
    <dbReference type="NCBI Taxonomy" id="591205"/>
    <lineage>
        <taxon>Bacteria</taxon>
        <taxon>Pseudomonadati</taxon>
        <taxon>Pseudomonadota</taxon>
        <taxon>Alphaproteobacteria</taxon>
        <taxon>Rhodobacterales</taxon>
        <taxon>Paracoccaceae</taxon>
        <taxon>Paracoccus</taxon>
    </lineage>
</organism>
<proteinExistence type="inferred from homology"/>
<dbReference type="GO" id="GO:0030976">
    <property type="term" value="F:thiamine pyrophosphate binding"/>
    <property type="evidence" value="ECO:0007669"/>
    <property type="project" value="TreeGrafter"/>
</dbReference>
<dbReference type="Gene3D" id="3.40.190.10">
    <property type="entry name" value="Periplasmic binding protein-like II"/>
    <property type="match status" value="2"/>
</dbReference>
<dbReference type="Pfam" id="PF13416">
    <property type="entry name" value="SBP_bac_8"/>
    <property type="match status" value="1"/>
</dbReference>
<evidence type="ECO:0000313" key="7">
    <source>
        <dbReference type="EMBL" id="SDE02502.1"/>
    </source>
</evidence>
<dbReference type="RefSeq" id="WP_090522471.1">
    <property type="nucleotide sequence ID" value="NZ_FNAH01000003.1"/>
</dbReference>
<dbReference type="InterPro" id="IPR006059">
    <property type="entry name" value="SBP"/>
</dbReference>
<keyword evidence="3" id="KW-0813">Transport</keyword>
<dbReference type="OrthoDB" id="9815444at2"/>
<keyword evidence="5" id="KW-0574">Periplasm</keyword>
<evidence type="ECO:0000256" key="1">
    <source>
        <dbReference type="ARBA" id="ARBA00004418"/>
    </source>
</evidence>